<organism evidence="2 3">
    <name type="scientific">Bartonella tamiae Th239</name>
    <dbReference type="NCBI Taxonomy" id="1094558"/>
    <lineage>
        <taxon>Bacteria</taxon>
        <taxon>Pseudomonadati</taxon>
        <taxon>Pseudomonadota</taxon>
        <taxon>Alphaproteobacteria</taxon>
        <taxon>Hyphomicrobiales</taxon>
        <taxon>Bartonellaceae</taxon>
        <taxon>Bartonella</taxon>
    </lineage>
</organism>
<dbReference type="EMBL" id="AIMB01000007">
    <property type="protein sequence ID" value="EJF90552.1"/>
    <property type="molecule type" value="Genomic_DNA"/>
</dbReference>
<keyword evidence="1" id="KW-0472">Membrane</keyword>
<gene>
    <name evidence="2" type="ORF">ME5_00953</name>
</gene>
<dbReference type="STRING" id="1094558.ME5_00953"/>
<dbReference type="RefSeq" id="WP_008038954.1">
    <property type="nucleotide sequence ID" value="NZ_JH725147.1"/>
</dbReference>
<dbReference type="PATRIC" id="fig|1094558.3.peg.1043"/>
<sequence>MRRRYVRKHSLAALWSLRFGFFAFLLLIVSVLLHRVSFIPTRNFFAFLIIIAVIAFLSLLLGIKGLYDLWTFGHRGGLKSLKGLIYAFLSGGPLIIAFFFWLFAQPIYDVSTDTVSPPSYLINIRPKDALPIVADLSSQEVLQMNEWPQMLGRRFEGSPDIVLKSVLEVLEHKKWPVIAQSGHNANWQNNTTLRRNEMRRDDQFLKDEGFLNRTKSQSSKKIHLDDNFKIDENEMKDHLVVDNENINISTDLTHSMLDDVFLVQTQAKTFYLGFLSDIVIRLIDEGETTFVDMRATSQYLKRDFGNNARFTMAFMHELDTKMLLTPTSQEIE</sequence>
<accession>J1JZK0</accession>
<reference evidence="2 3" key="1">
    <citation type="submission" date="2012-03" db="EMBL/GenBank/DDBJ databases">
        <title>The Genome Sequence of Bartonella tamiae Th239.</title>
        <authorList>
            <consortium name="The Broad Institute Genome Sequencing Platform"/>
            <consortium name="The Broad Institute Genome Sequencing Center for Infectious Disease"/>
            <person name="Feldgarden M."/>
            <person name="Kirby J."/>
            <person name="Kosoy M."/>
            <person name="Birtles R."/>
            <person name="Probert W.S."/>
            <person name="Chiaraviglio L."/>
            <person name="Young S.K."/>
            <person name="Zeng Q."/>
            <person name="Gargeya S."/>
            <person name="Fitzgerald M."/>
            <person name="Haas B."/>
            <person name="Abouelleil A."/>
            <person name="Alvarado L."/>
            <person name="Arachchi H.M."/>
            <person name="Berlin A."/>
            <person name="Chapman S.B."/>
            <person name="Gearin G."/>
            <person name="Goldberg J."/>
            <person name="Griggs A."/>
            <person name="Gujja S."/>
            <person name="Hansen M."/>
            <person name="Heiman D."/>
            <person name="Howarth C."/>
            <person name="Larimer J."/>
            <person name="Lui A."/>
            <person name="MacDonald P.J.P."/>
            <person name="McCowen C."/>
            <person name="Montmayeur A."/>
            <person name="Murphy C."/>
            <person name="Neiman D."/>
            <person name="Pearson M."/>
            <person name="Priest M."/>
            <person name="Roberts A."/>
            <person name="Saif S."/>
            <person name="Shea T."/>
            <person name="Sisk P."/>
            <person name="Stolte C."/>
            <person name="Sykes S."/>
            <person name="Wortman J."/>
            <person name="Nusbaum C."/>
            <person name="Birren B."/>
        </authorList>
    </citation>
    <scope>NUCLEOTIDE SEQUENCE [LARGE SCALE GENOMIC DNA]</scope>
    <source>
        <strain evidence="2 3">Th239</strain>
    </source>
</reference>
<dbReference type="Pfam" id="PF07386">
    <property type="entry name" value="DUF1499"/>
    <property type="match status" value="1"/>
</dbReference>
<feature type="transmembrane region" description="Helical" evidence="1">
    <location>
        <begin position="12"/>
        <end position="32"/>
    </location>
</feature>
<dbReference type="AlphaFoldDB" id="J1JZK0"/>
<dbReference type="eggNOG" id="COG4446">
    <property type="taxonomic scope" value="Bacteria"/>
</dbReference>
<dbReference type="InterPro" id="IPR010865">
    <property type="entry name" value="DUF1499"/>
</dbReference>
<keyword evidence="1" id="KW-1133">Transmembrane helix</keyword>
<evidence type="ECO:0000313" key="2">
    <source>
        <dbReference type="EMBL" id="EJF90552.1"/>
    </source>
</evidence>
<comment type="caution">
    <text evidence="2">The sequence shown here is derived from an EMBL/GenBank/DDBJ whole genome shotgun (WGS) entry which is preliminary data.</text>
</comment>
<feature type="transmembrane region" description="Helical" evidence="1">
    <location>
        <begin position="44"/>
        <end position="63"/>
    </location>
</feature>
<evidence type="ECO:0000256" key="1">
    <source>
        <dbReference type="SAM" id="Phobius"/>
    </source>
</evidence>
<dbReference type="HOGENOM" id="CLU_068029_0_0_5"/>
<dbReference type="Proteomes" id="UP000008952">
    <property type="component" value="Unassembled WGS sequence"/>
</dbReference>
<proteinExistence type="predicted"/>
<feature type="transmembrane region" description="Helical" evidence="1">
    <location>
        <begin position="84"/>
        <end position="104"/>
    </location>
</feature>
<name>J1JZK0_9HYPH</name>
<keyword evidence="3" id="KW-1185">Reference proteome</keyword>
<keyword evidence="1" id="KW-0812">Transmembrane</keyword>
<protein>
    <recommendedName>
        <fullName evidence="4">DUF1499 domain-containing protein</fullName>
    </recommendedName>
</protein>
<evidence type="ECO:0008006" key="4">
    <source>
        <dbReference type="Google" id="ProtNLM"/>
    </source>
</evidence>
<dbReference type="OrthoDB" id="1523552at2"/>
<evidence type="ECO:0000313" key="3">
    <source>
        <dbReference type="Proteomes" id="UP000008952"/>
    </source>
</evidence>